<gene>
    <name evidence="3" type="ORF">GPECTOR_1g292</name>
</gene>
<dbReference type="InterPro" id="IPR008271">
    <property type="entry name" value="Ser/Thr_kinase_AS"/>
</dbReference>
<feature type="compositionally biased region" description="Basic residues" evidence="1">
    <location>
        <begin position="132"/>
        <end position="141"/>
    </location>
</feature>
<feature type="region of interest" description="Disordered" evidence="1">
    <location>
        <begin position="1168"/>
        <end position="1188"/>
    </location>
</feature>
<dbReference type="InterPro" id="IPR000719">
    <property type="entry name" value="Prot_kinase_dom"/>
</dbReference>
<dbReference type="GO" id="GO:0005524">
    <property type="term" value="F:ATP binding"/>
    <property type="evidence" value="ECO:0007669"/>
    <property type="project" value="InterPro"/>
</dbReference>
<dbReference type="SUPFAM" id="SSF56112">
    <property type="entry name" value="Protein kinase-like (PK-like)"/>
    <property type="match status" value="1"/>
</dbReference>
<dbReference type="PANTHER" id="PTHR44329">
    <property type="entry name" value="SERINE/THREONINE-PROTEIN KINASE TNNI3K-RELATED"/>
    <property type="match status" value="1"/>
</dbReference>
<dbReference type="InterPro" id="IPR051681">
    <property type="entry name" value="Ser/Thr_Kinases-Pseudokinases"/>
</dbReference>
<evidence type="ECO:0000256" key="1">
    <source>
        <dbReference type="SAM" id="MobiDB-lite"/>
    </source>
</evidence>
<dbReference type="PROSITE" id="PS00108">
    <property type="entry name" value="PROTEIN_KINASE_ST"/>
    <property type="match status" value="1"/>
</dbReference>
<dbReference type="InterPro" id="IPR011009">
    <property type="entry name" value="Kinase-like_dom_sf"/>
</dbReference>
<feature type="compositionally biased region" description="Basic and acidic residues" evidence="1">
    <location>
        <begin position="1416"/>
        <end position="1427"/>
    </location>
</feature>
<dbReference type="EMBL" id="LSYV01000002">
    <property type="protein sequence ID" value="KXZ56331.1"/>
    <property type="molecule type" value="Genomic_DNA"/>
</dbReference>
<accession>A0A150H2M9</accession>
<feature type="region of interest" description="Disordered" evidence="1">
    <location>
        <begin position="1028"/>
        <end position="1048"/>
    </location>
</feature>
<feature type="region of interest" description="Disordered" evidence="1">
    <location>
        <begin position="399"/>
        <end position="435"/>
    </location>
</feature>
<dbReference type="SMART" id="SM00220">
    <property type="entry name" value="S_TKc"/>
    <property type="match status" value="1"/>
</dbReference>
<feature type="region of interest" description="Disordered" evidence="1">
    <location>
        <begin position="132"/>
        <end position="227"/>
    </location>
</feature>
<dbReference type="InterPro" id="IPR001245">
    <property type="entry name" value="Ser-Thr/Tyr_kinase_cat_dom"/>
</dbReference>
<feature type="domain" description="Protein kinase" evidence="2">
    <location>
        <begin position="753"/>
        <end position="1023"/>
    </location>
</feature>
<dbReference type="Gene3D" id="1.10.510.10">
    <property type="entry name" value="Transferase(Phosphotransferase) domain 1"/>
    <property type="match status" value="1"/>
</dbReference>
<dbReference type="GO" id="GO:0004674">
    <property type="term" value="F:protein serine/threonine kinase activity"/>
    <property type="evidence" value="ECO:0007669"/>
    <property type="project" value="TreeGrafter"/>
</dbReference>
<feature type="region of interest" description="Disordered" evidence="1">
    <location>
        <begin position="258"/>
        <end position="278"/>
    </location>
</feature>
<dbReference type="PANTHER" id="PTHR44329:SF289">
    <property type="entry name" value="SERINE_THREONINE-PROTEIN KINASE VIK"/>
    <property type="match status" value="1"/>
</dbReference>
<dbReference type="Proteomes" id="UP000075714">
    <property type="component" value="Unassembled WGS sequence"/>
</dbReference>
<sequence length="1520" mass="154852">MCSRRGLRSFTQIAHIVEPNTGNLTVETVRDLTRRASQLDMVRTVGQMGQDLALVGSGSVGLVYRGRIAEGGAVVCVKFMVSRGADAWTEGLLSRALVHPNVIVTVGWHATRVTAESFMDLPDALTAMAMRDKRKSAKAGRRSTAVGKGRGGAGKRRAATAGSTLSNGPSGTCPASACPSGSTGIPGNHQTTGTGGEQQQGASVPLPHLNRSVGERGGGSDRLPLPESRRKSFENHKAGTFTAHVLDMVLGAASAGGAAGRSRAASPHGSPLSRLGGSMHRSFTSLQTRARAGVLAECTRLAHGSHHFPAAPQHGQHGVMYLNPPGLQHAPSSLGPRTHFEGSWSVRRGEPYGTISETASTLQHAAQYDIAAAAASAAAGSGLLAASGTIQSWFLRDSLGSQGLGPSPNPSNHNPSSHRRSPQDALTRGDGSGHHAGHYGTYAAYGLGAAPQQPLGPAAAGVLPSAPVAIAGAASRSRAVLTRAGSRLAIATTPGTQPSIPEDTQEADLMGGGPGHDAGLCAGRGVDDVGEERHAVDGVDDGPISFGLMAAPAGSRAAQRHLSAQHRVANQEREESQVLLRGMLTSADVPRSGPGAGLSGRQPGLGESVGGSSAGDGSPMLSISSLRLQPTPASPLHGPRSQHYGGSWGRPPLGLLATALAAHGASLPAGPPTVALLGEMRPNGNGHYTPTMSRSISRSMSTALALTRTTTSSKRFSSTATVPGLVLHSVPAQASAGAALATNSAILSTPSGHGSGLGLSTPTFGEAPTSGLGASGGATTSATATVMTSPEDAATKPETLERGWGLLQHIMHRLNARPGDYLMRIVMENADQGSLLHAVKSGRFDVMSGQGVLQTLLLTALDVARGMAFLHGHNVIHGDLKPSNVLLVSSLDDPRGFVAKVSDFGLSRILPKDNESVHNPAQSFPAGTVAYMAPETVNGSSFKASDVWSYGVVLWQLVTGETVPWPGLRNVQIIMGIMQGDLRLTIPPTAYPPLAHLIECCLTHDHAQRPSFGDIVLRLEAMVRDLARKPQPPQAAPSSGSAHCSTPADASLANSALDTAAESLAGTLSALPDSRHPGSAASRAVPRRAATIASIVPSDAGQAPGTVSPSLAPSLADEAVEDLPQTASEATSGARELDNPTLMARPSTAYTSASLTAPGASSNQLVHMSSSWAATTEREHRSSGWQSSALQNTVTANHFAGFGGASSLGCSAGVSNSTGTMLLERQCLQDLYSRPRESFESAAAADEVGPAGVAGAGGQRPYNIYTPLTAAFLIGGSGSGVPGRTPAGAAHGSTAAAGAGVSVAGHGGHASHHGLMWPTYIDVNMMLPMVQEEPATGSGGCPSSSRASSMAPAAGLASYSYDLRRHGSTGAVFTTGPAGEGTLPSMLRAGLLVLGSREARSSKSTSASQRQQSSSSHHEAGSSRPDESITGGAIASSGHFDPRLSSRFVNSSGHVEYGDHDGMYGRASAMSAGAMPLPGDPEVWEAEADGGVAGLEAQSLAGVRNEPGGWAAVGEGGALA</sequence>
<feature type="region of interest" description="Disordered" evidence="1">
    <location>
        <begin position="586"/>
        <end position="645"/>
    </location>
</feature>
<dbReference type="PROSITE" id="PS50011">
    <property type="entry name" value="PROTEIN_KINASE_DOM"/>
    <property type="match status" value="1"/>
</dbReference>
<dbReference type="Pfam" id="PF07714">
    <property type="entry name" value="PK_Tyr_Ser-Thr"/>
    <property type="match status" value="1"/>
</dbReference>
<evidence type="ECO:0000259" key="2">
    <source>
        <dbReference type="PROSITE" id="PS50011"/>
    </source>
</evidence>
<feature type="region of interest" description="Disordered" evidence="1">
    <location>
        <begin position="1397"/>
        <end position="1440"/>
    </location>
</feature>
<keyword evidence="4" id="KW-1185">Reference proteome</keyword>
<protein>
    <recommendedName>
        <fullName evidence="2">Protein kinase domain-containing protein</fullName>
    </recommendedName>
</protein>
<evidence type="ECO:0000313" key="4">
    <source>
        <dbReference type="Proteomes" id="UP000075714"/>
    </source>
</evidence>
<reference evidence="4" key="1">
    <citation type="journal article" date="2016" name="Nat. Commun.">
        <title>The Gonium pectorale genome demonstrates co-option of cell cycle regulation during the evolution of multicellularity.</title>
        <authorList>
            <person name="Hanschen E.R."/>
            <person name="Marriage T.N."/>
            <person name="Ferris P.J."/>
            <person name="Hamaji T."/>
            <person name="Toyoda A."/>
            <person name="Fujiyama A."/>
            <person name="Neme R."/>
            <person name="Noguchi H."/>
            <person name="Minakuchi Y."/>
            <person name="Suzuki M."/>
            <person name="Kawai-Toyooka H."/>
            <person name="Smith D.R."/>
            <person name="Sparks H."/>
            <person name="Anderson J."/>
            <person name="Bakaric R."/>
            <person name="Luria V."/>
            <person name="Karger A."/>
            <person name="Kirschner M.W."/>
            <person name="Durand P.M."/>
            <person name="Michod R.E."/>
            <person name="Nozaki H."/>
            <person name="Olson B.J."/>
        </authorList>
    </citation>
    <scope>NUCLEOTIDE SEQUENCE [LARGE SCALE GENOMIC DNA]</scope>
    <source>
        <strain evidence="4">NIES-2863</strain>
    </source>
</reference>
<organism evidence="3 4">
    <name type="scientific">Gonium pectorale</name>
    <name type="common">Green alga</name>
    <dbReference type="NCBI Taxonomy" id="33097"/>
    <lineage>
        <taxon>Eukaryota</taxon>
        <taxon>Viridiplantae</taxon>
        <taxon>Chlorophyta</taxon>
        <taxon>core chlorophytes</taxon>
        <taxon>Chlorophyceae</taxon>
        <taxon>CS clade</taxon>
        <taxon>Chlamydomonadales</taxon>
        <taxon>Volvocaceae</taxon>
        <taxon>Gonium</taxon>
    </lineage>
</organism>
<comment type="caution">
    <text evidence="3">The sequence shown here is derived from an EMBL/GenBank/DDBJ whole genome shotgun (WGS) entry which is preliminary data.</text>
</comment>
<feature type="region of interest" description="Disordered" evidence="1">
    <location>
        <begin position="1122"/>
        <end position="1142"/>
    </location>
</feature>
<dbReference type="OrthoDB" id="4062651at2759"/>
<proteinExistence type="predicted"/>
<name>A0A150H2M9_GONPE</name>
<feature type="compositionally biased region" description="Polar residues" evidence="1">
    <location>
        <begin position="179"/>
        <end position="189"/>
    </location>
</feature>
<dbReference type="STRING" id="33097.A0A150H2M9"/>
<evidence type="ECO:0000313" key="3">
    <source>
        <dbReference type="EMBL" id="KXZ56331.1"/>
    </source>
</evidence>
<feature type="compositionally biased region" description="Low complexity" evidence="1">
    <location>
        <begin position="1402"/>
        <end position="1415"/>
    </location>
</feature>